<evidence type="ECO:0000256" key="1">
    <source>
        <dbReference type="ARBA" id="ARBA00004651"/>
    </source>
</evidence>
<organism evidence="10 11">
    <name type="scientific">Hymenobacter gelipurpurascens</name>
    <dbReference type="NCBI Taxonomy" id="89968"/>
    <lineage>
        <taxon>Bacteria</taxon>
        <taxon>Pseudomonadati</taxon>
        <taxon>Bacteroidota</taxon>
        <taxon>Cytophagia</taxon>
        <taxon>Cytophagales</taxon>
        <taxon>Hymenobacteraceae</taxon>
        <taxon>Hymenobacter</taxon>
    </lineage>
</organism>
<keyword evidence="2" id="KW-0813">Transport</keyword>
<dbReference type="PANTHER" id="PTHR33281:SF19">
    <property type="entry name" value="VOLTAGE-DEPENDENT ANION CHANNEL-FORMING PROTEIN YNEE"/>
    <property type="match status" value="1"/>
</dbReference>
<accession>A0A212UB99</accession>
<feature type="transmembrane region" description="Helical" evidence="9">
    <location>
        <begin position="61"/>
        <end position="80"/>
    </location>
</feature>
<feature type="transmembrane region" description="Helical" evidence="9">
    <location>
        <begin position="240"/>
        <end position="259"/>
    </location>
</feature>
<keyword evidence="11" id="KW-1185">Reference proteome</keyword>
<feature type="transmembrane region" description="Helical" evidence="9">
    <location>
        <begin position="6"/>
        <end position="25"/>
    </location>
</feature>
<protein>
    <submittedName>
        <fullName evidence="10">Putative membrane protein</fullName>
    </submittedName>
</protein>
<evidence type="ECO:0000256" key="3">
    <source>
        <dbReference type="ARBA" id="ARBA00022475"/>
    </source>
</evidence>
<dbReference type="GO" id="GO:0005254">
    <property type="term" value="F:chloride channel activity"/>
    <property type="evidence" value="ECO:0007669"/>
    <property type="project" value="InterPro"/>
</dbReference>
<comment type="subcellular location">
    <subcellularLocation>
        <location evidence="1">Cell membrane</location>
        <topology evidence="1">Multi-pass membrane protein</topology>
    </subcellularLocation>
</comment>
<sequence>MQGRAQSWPVLLFINCLFVYVRNNLRWRVIWKYAWKSLLLFTLYSVVVCFVYGPLRLHSVSIPWQPVSLLGTAVAFYIGFKNNGSYERFWEGRKLWGGIVNSSRTFAVEALEFVTSVVDAPNVDAPAASAQELSVRHRRMVYRQIAWCNALRLNLRRQPEQWDAAVAPFLDEEESERLRKMGNPPAHLIRQQAADLRVLREERGLLNDFQHVQMIRTLEILYDLQGGCERIKNTPFPRQYAFFSYVFIWIFVGLLPLGLIGEFAKMGPDHIWLTVPFSVLVSWVFNTIEVVGHTSENPFENEMNDVPMTAICRSIEIDLRQMLGETEVPPKLEPVDDILY</sequence>
<dbReference type="EMBL" id="FYEW01000002">
    <property type="protein sequence ID" value="SNC75476.1"/>
    <property type="molecule type" value="Genomic_DNA"/>
</dbReference>
<evidence type="ECO:0000313" key="10">
    <source>
        <dbReference type="EMBL" id="SNC75476.1"/>
    </source>
</evidence>
<gene>
    <name evidence="10" type="ORF">SAMN06265337_2893</name>
</gene>
<proteinExistence type="inferred from homology"/>
<keyword evidence="5 9" id="KW-1133">Transmembrane helix</keyword>
<feature type="transmembrane region" description="Helical" evidence="9">
    <location>
        <begin position="37"/>
        <end position="55"/>
    </location>
</feature>
<evidence type="ECO:0000256" key="9">
    <source>
        <dbReference type="SAM" id="Phobius"/>
    </source>
</evidence>
<name>A0A212UB99_9BACT</name>
<evidence type="ECO:0000256" key="6">
    <source>
        <dbReference type="ARBA" id="ARBA00023065"/>
    </source>
</evidence>
<dbReference type="PANTHER" id="PTHR33281">
    <property type="entry name" value="UPF0187 PROTEIN YNEE"/>
    <property type="match status" value="1"/>
</dbReference>
<dbReference type="AlphaFoldDB" id="A0A212UB99"/>
<evidence type="ECO:0000313" key="11">
    <source>
        <dbReference type="Proteomes" id="UP000198131"/>
    </source>
</evidence>
<keyword evidence="4 9" id="KW-0812">Transmembrane</keyword>
<reference evidence="11" key="1">
    <citation type="submission" date="2017-06" db="EMBL/GenBank/DDBJ databases">
        <authorList>
            <person name="Varghese N."/>
            <person name="Submissions S."/>
        </authorList>
    </citation>
    <scope>NUCLEOTIDE SEQUENCE [LARGE SCALE GENOMIC DNA]</scope>
    <source>
        <strain evidence="11">DSM 11116</strain>
    </source>
</reference>
<dbReference type="Proteomes" id="UP000198131">
    <property type="component" value="Unassembled WGS sequence"/>
</dbReference>
<dbReference type="Pfam" id="PF25539">
    <property type="entry name" value="Bestrophin_2"/>
    <property type="match status" value="1"/>
</dbReference>
<keyword evidence="3" id="KW-1003">Cell membrane</keyword>
<evidence type="ECO:0000256" key="8">
    <source>
        <dbReference type="ARBA" id="ARBA00034708"/>
    </source>
</evidence>
<evidence type="ECO:0000256" key="5">
    <source>
        <dbReference type="ARBA" id="ARBA00022989"/>
    </source>
</evidence>
<dbReference type="InterPro" id="IPR044669">
    <property type="entry name" value="YneE/VCCN1/2-like"/>
</dbReference>
<feature type="transmembrane region" description="Helical" evidence="9">
    <location>
        <begin position="271"/>
        <end position="291"/>
    </location>
</feature>
<comment type="similarity">
    <text evidence="8">Belongs to the anion channel-forming bestrophin (TC 1.A.46) family.</text>
</comment>
<evidence type="ECO:0000256" key="4">
    <source>
        <dbReference type="ARBA" id="ARBA00022692"/>
    </source>
</evidence>
<keyword evidence="7 9" id="KW-0472">Membrane</keyword>
<dbReference type="GO" id="GO:0005886">
    <property type="term" value="C:plasma membrane"/>
    <property type="evidence" value="ECO:0007669"/>
    <property type="project" value="UniProtKB-SubCell"/>
</dbReference>
<evidence type="ECO:0000256" key="7">
    <source>
        <dbReference type="ARBA" id="ARBA00023136"/>
    </source>
</evidence>
<keyword evidence="6" id="KW-0406">Ion transport</keyword>
<evidence type="ECO:0000256" key="2">
    <source>
        <dbReference type="ARBA" id="ARBA00022448"/>
    </source>
</evidence>